<evidence type="ECO:0000313" key="3">
    <source>
        <dbReference type="RefSeq" id="XP_018808873.1"/>
    </source>
</evidence>
<dbReference type="PANTHER" id="PTHR38377:SF1">
    <property type="entry name" value="THREONINE-TRNA LIGASE 2"/>
    <property type="match status" value="1"/>
</dbReference>
<organism evidence="2 3">
    <name type="scientific">Juglans regia</name>
    <name type="common">English walnut</name>
    <dbReference type="NCBI Taxonomy" id="51240"/>
    <lineage>
        <taxon>Eukaryota</taxon>
        <taxon>Viridiplantae</taxon>
        <taxon>Streptophyta</taxon>
        <taxon>Embryophyta</taxon>
        <taxon>Tracheophyta</taxon>
        <taxon>Spermatophyta</taxon>
        <taxon>Magnoliopsida</taxon>
        <taxon>eudicotyledons</taxon>
        <taxon>Gunneridae</taxon>
        <taxon>Pentapetalae</taxon>
        <taxon>rosids</taxon>
        <taxon>fabids</taxon>
        <taxon>Fagales</taxon>
        <taxon>Juglandaceae</taxon>
        <taxon>Juglans</taxon>
    </lineage>
</organism>
<dbReference type="Proteomes" id="UP000235220">
    <property type="component" value="Chromosome 4"/>
</dbReference>
<dbReference type="InParanoid" id="A0A2I4HCW9"/>
<proteinExistence type="predicted"/>
<reference evidence="3" key="1">
    <citation type="submission" date="2025-08" db="UniProtKB">
        <authorList>
            <consortium name="RefSeq"/>
        </authorList>
    </citation>
    <scope>IDENTIFICATION</scope>
    <source>
        <tissue evidence="3">Leaves</tissue>
    </source>
</reference>
<accession>A0A2I4HCW9</accession>
<dbReference type="RefSeq" id="XP_018808873.1">
    <property type="nucleotide sequence ID" value="XM_018953328.2"/>
</dbReference>
<dbReference type="OrthoDB" id="2405052at2759"/>
<gene>
    <name evidence="3" type="primary">LOC108982053</name>
</gene>
<dbReference type="PANTHER" id="PTHR38377">
    <property type="entry name" value="THREONINE-TRNA LIGASE 2"/>
    <property type="match status" value="1"/>
</dbReference>
<dbReference type="STRING" id="51240.A0A2I4HCW9"/>
<sequence length="105" mass="12034">MGESEKRSDLEENLKPFYQRASEAEERLSRLEAALATKKDSENEDHLKLISELQSRLEEAGAELVAEREKAHKLAVENAKLEYRIIHLARAAKEADLKLEQMEKS</sequence>
<feature type="coiled-coil region" evidence="1">
    <location>
        <begin position="21"/>
        <end position="70"/>
    </location>
</feature>
<name>A0A2I4HCW9_JUGRE</name>
<dbReference type="AlphaFoldDB" id="A0A2I4HCW9"/>
<evidence type="ECO:0000313" key="2">
    <source>
        <dbReference type="Proteomes" id="UP000235220"/>
    </source>
</evidence>
<protein>
    <submittedName>
        <fullName evidence="3">Uncharacterized protein LOC108982053 isoform X1</fullName>
    </submittedName>
</protein>
<evidence type="ECO:0000256" key="1">
    <source>
        <dbReference type="SAM" id="Coils"/>
    </source>
</evidence>
<keyword evidence="1" id="KW-0175">Coiled coil</keyword>
<dbReference type="FunCoup" id="A0A2I4HCW9">
    <property type="interactions" value="33"/>
</dbReference>
<dbReference type="KEGG" id="jre:108982053"/>
<keyword evidence="2" id="KW-1185">Reference proteome</keyword>
<dbReference type="GeneID" id="108982053"/>